<feature type="domain" description="6-phosphogluconate dehydrogenase NADP-binding" evidence="4">
    <location>
        <begin position="8"/>
        <end position="165"/>
    </location>
</feature>
<keyword evidence="1 6" id="KW-0560">Oxidoreductase</keyword>
<dbReference type="EMBL" id="JACHIJ010000006">
    <property type="protein sequence ID" value="MBB5054043.1"/>
    <property type="molecule type" value="Genomic_DNA"/>
</dbReference>
<evidence type="ECO:0000256" key="3">
    <source>
        <dbReference type="PIRSR" id="PIRSR000103-1"/>
    </source>
</evidence>
<dbReference type="GO" id="GO:0016054">
    <property type="term" value="P:organic acid catabolic process"/>
    <property type="evidence" value="ECO:0007669"/>
    <property type="project" value="UniProtKB-ARBA"/>
</dbReference>
<dbReference type="AlphaFoldDB" id="A0A840N1T8"/>
<dbReference type="GO" id="GO:0008442">
    <property type="term" value="F:3-hydroxyisobutyrate dehydrogenase activity"/>
    <property type="evidence" value="ECO:0007669"/>
    <property type="project" value="UniProtKB-EC"/>
</dbReference>
<evidence type="ECO:0000313" key="6">
    <source>
        <dbReference type="EMBL" id="MBB5054043.1"/>
    </source>
</evidence>
<dbReference type="PIRSF" id="PIRSF000103">
    <property type="entry name" value="HIBADH"/>
    <property type="match status" value="1"/>
</dbReference>
<dbReference type="InterPro" id="IPR013328">
    <property type="entry name" value="6PGD_dom2"/>
</dbReference>
<dbReference type="InterPro" id="IPR002204">
    <property type="entry name" value="3-OH-isobutyrate_DH-rel_CS"/>
</dbReference>
<dbReference type="SUPFAM" id="SSF51735">
    <property type="entry name" value="NAD(P)-binding Rossmann-fold domains"/>
    <property type="match status" value="1"/>
</dbReference>
<proteinExistence type="predicted"/>
<dbReference type="Gene3D" id="3.40.50.720">
    <property type="entry name" value="NAD(P)-binding Rossmann-like Domain"/>
    <property type="match status" value="1"/>
</dbReference>
<sequence length="296" mass="31267">MNNPYAPIGFIGLGTMGEPMALNLIKAGLPLVVWNRSHVKCKSVAALGAAVATHPEEVFLRCEVVIVMLVDGPALDDVLVRNGRAFNDRVRGRILINMATTAPEYSKALEADVIAAGGRYVEAPVSGSRKPAEAGKLIGMLAGEKESIDTVRSLLAPMCSNVVPCGNVPNALLMKLSVNLFLTAIVAGLSEAVHFASRQKLDLSKFFAVLDAGPLASDVSRIKGEKFLSQDFAVQASIRNVLENVQLISNAAQAAGIASPLLNVCLALFTEASALGFADSDMIAVIRAIEQRTSEL</sequence>
<gene>
    <name evidence="6" type="ORF">HNQ36_004045</name>
</gene>
<dbReference type="PROSITE" id="PS00895">
    <property type="entry name" value="3_HYDROXYISOBUT_DH"/>
    <property type="match status" value="1"/>
</dbReference>
<dbReference type="GO" id="GO:0051287">
    <property type="term" value="F:NAD binding"/>
    <property type="evidence" value="ECO:0007669"/>
    <property type="project" value="InterPro"/>
</dbReference>
<dbReference type="InterPro" id="IPR015815">
    <property type="entry name" value="HIBADH-related"/>
</dbReference>
<dbReference type="PANTHER" id="PTHR43580:SF2">
    <property type="entry name" value="CYTOKINE-LIKE NUCLEAR FACTOR N-PAC"/>
    <property type="match status" value="1"/>
</dbReference>
<feature type="domain" description="3-hydroxyisobutyrate dehydrogenase-like NAD-binding" evidence="5">
    <location>
        <begin position="173"/>
        <end position="288"/>
    </location>
</feature>
<dbReference type="Proteomes" id="UP000521227">
    <property type="component" value="Unassembled WGS sequence"/>
</dbReference>
<dbReference type="Gene3D" id="1.10.1040.10">
    <property type="entry name" value="N-(1-d-carboxylethyl)-l-norvaline Dehydrogenase, domain 2"/>
    <property type="match status" value="1"/>
</dbReference>
<dbReference type="Pfam" id="PF03446">
    <property type="entry name" value="NAD_binding_2"/>
    <property type="match status" value="1"/>
</dbReference>
<comment type="caution">
    <text evidence="6">The sequence shown here is derived from an EMBL/GenBank/DDBJ whole genome shotgun (WGS) entry which is preliminary data.</text>
</comment>
<dbReference type="InterPro" id="IPR008927">
    <property type="entry name" value="6-PGluconate_DH-like_C_sf"/>
</dbReference>
<dbReference type="RefSeq" id="WP_184087858.1">
    <property type="nucleotide sequence ID" value="NZ_JACHIJ010000006.1"/>
</dbReference>
<accession>A0A840N1T8</accession>
<evidence type="ECO:0000313" key="7">
    <source>
        <dbReference type="Proteomes" id="UP000521227"/>
    </source>
</evidence>
<feature type="active site" evidence="3">
    <location>
        <position position="175"/>
    </location>
</feature>
<evidence type="ECO:0000259" key="4">
    <source>
        <dbReference type="Pfam" id="PF03446"/>
    </source>
</evidence>
<protein>
    <submittedName>
        <fullName evidence="6">3-hydroxyisobutyrate dehydrogenase</fullName>
        <ecNumber evidence="6">1.1.1.31</ecNumber>
    </submittedName>
</protein>
<dbReference type="InterPro" id="IPR029154">
    <property type="entry name" value="HIBADH-like_NADP-bd"/>
</dbReference>
<name>A0A840N1T8_9BRAD</name>
<organism evidence="6 7">
    <name type="scientific">Afipia massiliensis</name>
    <dbReference type="NCBI Taxonomy" id="211460"/>
    <lineage>
        <taxon>Bacteria</taxon>
        <taxon>Pseudomonadati</taxon>
        <taxon>Pseudomonadota</taxon>
        <taxon>Alphaproteobacteria</taxon>
        <taxon>Hyphomicrobiales</taxon>
        <taxon>Nitrobacteraceae</taxon>
        <taxon>Afipia</taxon>
    </lineage>
</organism>
<dbReference type="InterPro" id="IPR051265">
    <property type="entry name" value="HIBADH-related_NP60_sf"/>
</dbReference>
<evidence type="ECO:0000256" key="1">
    <source>
        <dbReference type="ARBA" id="ARBA00023002"/>
    </source>
</evidence>
<dbReference type="InterPro" id="IPR036291">
    <property type="entry name" value="NAD(P)-bd_dom_sf"/>
</dbReference>
<evidence type="ECO:0000259" key="5">
    <source>
        <dbReference type="Pfam" id="PF14833"/>
    </source>
</evidence>
<dbReference type="EC" id="1.1.1.31" evidence="6"/>
<reference evidence="6 7" key="1">
    <citation type="submission" date="2020-08" db="EMBL/GenBank/DDBJ databases">
        <title>Genomic Encyclopedia of Type Strains, Phase IV (KMG-IV): sequencing the most valuable type-strain genomes for metagenomic binning, comparative biology and taxonomic classification.</title>
        <authorList>
            <person name="Goeker M."/>
        </authorList>
    </citation>
    <scope>NUCLEOTIDE SEQUENCE [LARGE SCALE GENOMIC DNA]</scope>
    <source>
        <strain evidence="6 7">DSM 17498</strain>
    </source>
</reference>
<dbReference type="GO" id="GO:0050661">
    <property type="term" value="F:NADP binding"/>
    <property type="evidence" value="ECO:0007669"/>
    <property type="project" value="InterPro"/>
</dbReference>
<dbReference type="Pfam" id="PF14833">
    <property type="entry name" value="NAD_binding_11"/>
    <property type="match status" value="1"/>
</dbReference>
<dbReference type="SUPFAM" id="SSF48179">
    <property type="entry name" value="6-phosphogluconate dehydrogenase C-terminal domain-like"/>
    <property type="match status" value="1"/>
</dbReference>
<dbReference type="InterPro" id="IPR006115">
    <property type="entry name" value="6PGDH_NADP-bd"/>
</dbReference>
<keyword evidence="2" id="KW-0520">NAD</keyword>
<evidence type="ECO:0000256" key="2">
    <source>
        <dbReference type="ARBA" id="ARBA00023027"/>
    </source>
</evidence>
<dbReference type="PANTHER" id="PTHR43580">
    <property type="entry name" value="OXIDOREDUCTASE GLYR1-RELATED"/>
    <property type="match status" value="1"/>
</dbReference>